<comment type="function">
    <text evidence="12">Initiates the restart of stalled replication forks, which reloads the replicative helicase on sites other than the origin of replication. Recognizes and binds to abandoned replication forks and remodels them to uncover a helicase loading site. Promotes assembly of the primosome at these replication forks.</text>
</comment>
<dbReference type="PANTHER" id="PTHR30580">
    <property type="entry name" value="PRIMOSOMAL PROTEIN N"/>
    <property type="match status" value="1"/>
</dbReference>
<reference evidence="15" key="2">
    <citation type="submission" date="2020-09" db="EMBL/GenBank/DDBJ databases">
        <authorList>
            <person name="Sun Q."/>
            <person name="Zhou Y."/>
        </authorList>
    </citation>
    <scope>NUCLEOTIDE SEQUENCE</scope>
    <source>
        <strain evidence="15">CGMCC 1.15725</strain>
    </source>
</reference>
<evidence type="ECO:0000256" key="3">
    <source>
        <dbReference type="ARBA" id="ARBA00022723"/>
    </source>
</evidence>
<dbReference type="GO" id="GO:0006270">
    <property type="term" value="P:DNA replication initiation"/>
    <property type="evidence" value="ECO:0007669"/>
    <property type="project" value="TreeGrafter"/>
</dbReference>
<keyword evidence="8 12" id="KW-0067">ATP-binding</keyword>
<feature type="region of interest" description="Disordered" evidence="13">
    <location>
        <begin position="1"/>
        <end position="25"/>
    </location>
</feature>
<comment type="caution">
    <text evidence="15">The sequence shown here is derived from an EMBL/GenBank/DDBJ whole genome shotgun (WGS) entry which is preliminary data.</text>
</comment>
<proteinExistence type="inferred from homology"/>
<keyword evidence="7 12" id="KW-0862">Zinc</keyword>
<dbReference type="NCBIfam" id="TIGR00595">
    <property type="entry name" value="priA"/>
    <property type="match status" value="1"/>
</dbReference>
<dbReference type="RefSeq" id="WP_189043664.1">
    <property type="nucleotide sequence ID" value="NZ_BMJQ01000003.1"/>
</dbReference>
<dbReference type="Pfam" id="PF17764">
    <property type="entry name" value="PriA_3primeBD"/>
    <property type="match status" value="1"/>
</dbReference>
<evidence type="ECO:0000256" key="1">
    <source>
        <dbReference type="ARBA" id="ARBA00022515"/>
    </source>
</evidence>
<evidence type="ECO:0000256" key="9">
    <source>
        <dbReference type="ARBA" id="ARBA00023125"/>
    </source>
</evidence>
<dbReference type="SMART" id="SM00490">
    <property type="entry name" value="HELICc"/>
    <property type="match status" value="1"/>
</dbReference>
<keyword evidence="3 12" id="KW-0479">Metal-binding</keyword>
<comment type="similarity">
    <text evidence="12">Belongs to the helicase family. PriA subfamily.</text>
</comment>
<organism evidence="15 16">
    <name type="scientific">Aliidongia dinghuensis</name>
    <dbReference type="NCBI Taxonomy" id="1867774"/>
    <lineage>
        <taxon>Bacteria</taxon>
        <taxon>Pseudomonadati</taxon>
        <taxon>Pseudomonadota</taxon>
        <taxon>Alphaproteobacteria</taxon>
        <taxon>Rhodospirillales</taxon>
        <taxon>Dongiaceae</taxon>
        <taxon>Aliidongia</taxon>
    </lineage>
</organism>
<feature type="compositionally biased region" description="Polar residues" evidence="13">
    <location>
        <begin position="1"/>
        <end position="21"/>
    </location>
</feature>
<evidence type="ECO:0000259" key="14">
    <source>
        <dbReference type="PROSITE" id="PS51192"/>
    </source>
</evidence>
<dbReference type="Gene3D" id="3.40.50.300">
    <property type="entry name" value="P-loop containing nucleotide triphosphate hydrolases"/>
    <property type="match status" value="2"/>
</dbReference>
<feature type="domain" description="Helicase ATP-binding" evidence="14">
    <location>
        <begin position="229"/>
        <end position="395"/>
    </location>
</feature>
<keyword evidence="6 12" id="KW-0347">Helicase</keyword>
<dbReference type="PANTHER" id="PTHR30580:SF0">
    <property type="entry name" value="PRIMOSOMAL PROTEIN N"/>
    <property type="match status" value="1"/>
</dbReference>
<dbReference type="GO" id="GO:0003677">
    <property type="term" value="F:DNA binding"/>
    <property type="evidence" value="ECO:0007669"/>
    <property type="project" value="UniProtKB-UniRule"/>
</dbReference>
<comment type="catalytic activity">
    <reaction evidence="12">
        <text>Couples ATP hydrolysis with the unwinding of duplex DNA by translocating in the 3'-5' direction.</text>
        <dbReference type="EC" id="5.6.2.4"/>
    </reaction>
</comment>
<protein>
    <recommendedName>
        <fullName evidence="12">Replication restart protein PriA</fullName>
    </recommendedName>
    <alternativeName>
        <fullName evidence="12">ATP-dependent DNA helicase PriA</fullName>
        <ecNumber evidence="12">5.6.2.4</ecNumber>
    </alternativeName>
    <alternativeName>
        <fullName evidence="12">DNA 3'-5' helicase PriA</fullName>
    </alternativeName>
</protein>
<feature type="binding site" evidence="12">
    <location>
        <position position="468"/>
    </location>
    <ligand>
        <name>Zn(2+)</name>
        <dbReference type="ChEBI" id="CHEBI:29105"/>
        <label>2</label>
    </ligand>
</feature>
<feature type="binding site" evidence="12">
    <location>
        <position position="465"/>
    </location>
    <ligand>
        <name>Zn(2+)</name>
        <dbReference type="ChEBI" id="CHEBI:29105"/>
        <label>2</label>
    </ligand>
</feature>
<dbReference type="Gene3D" id="3.40.1440.60">
    <property type="entry name" value="PriA, 3(prime) DNA-binding domain"/>
    <property type="match status" value="1"/>
</dbReference>
<dbReference type="InterPro" id="IPR041222">
    <property type="entry name" value="PriA_3primeBD"/>
</dbReference>
<keyword evidence="2 12" id="KW-0235">DNA replication</keyword>
<dbReference type="FunFam" id="3.40.50.300:FF:000489">
    <property type="entry name" value="Primosome assembly protein PriA"/>
    <property type="match status" value="1"/>
</dbReference>
<dbReference type="AlphaFoldDB" id="A0A8J3E268"/>
<comment type="cofactor">
    <cofactor evidence="12">
        <name>Zn(2+)</name>
        <dbReference type="ChEBI" id="CHEBI:29105"/>
    </cofactor>
    <text evidence="12">Binds 2 zinc ions per subunit.</text>
</comment>
<name>A0A8J3E268_9PROT</name>
<sequence length="747" mass="80947">MAGSSTSFAAPKTPQVSNSPQAGRVPVLLPLPLDGAYDYRAPAEMPPPGSFVTVPLGQRMVTGVVWDRSESGDDVAEPRLKPVATVHDAVAMRAPVRRLVDWVAAYTLSPPGAVLRMAMGPSDALEPEEGRVGFAVAPDLPGLDAKDRRLTATRRRVLAVFNGGEALPAALLAQEAGCGAGVIRAMAEAGLLVETRLPARPPRPLPDWRLPFPPLSDDQRQAADAIVAAVEARHYETILLDGVTGSGKTEVYFKAIAAALAAGRQVLVLLPEIALGAQWHRRFERQFGAPAAAWHSDLRPAERRGVWRDVADGRARVVVGARSALFLPFEDLGLIVVDEEHDASFKQEEGVVYHARDMAVVRASLEGVPIVLASATPSLESLVNAERGRYRRIVLPDRHGGAELPQVTLVDLREDKPERQRFVAPSLIAALKETLVAGEQAMLFLNRRGYAPLTLCRTCGHRMQCPNCTAWLVEHRFMGRLVCHHCGHAERPPEICPACEDKHSFAPCGPGVERLAEEIAERFPDARVAVMASDTLVGPQAMADLVARVQAHEIDLLIGTQIMAKGHHFPMLTLVGVIDGDLGLAGGDLRAGERTFQMLHQVAGRAGRAERPGRVLLQTFDPGHPVMQALAAHDRDRFLALESAERRSRHMPPFGRLAALIVSAPDADQADQVSAALARAAPHLKGVDVLGPAPAPLAVLRGRHRRRFLMKTDRQVNLQAVLRQWLSSVRVPTAVRVQVDVDPYSFL</sequence>
<dbReference type="CDD" id="cd17929">
    <property type="entry name" value="DEXHc_priA"/>
    <property type="match status" value="1"/>
</dbReference>
<feature type="binding site" evidence="12">
    <location>
        <position position="486"/>
    </location>
    <ligand>
        <name>Zn(2+)</name>
        <dbReference type="ChEBI" id="CHEBI:29105"/>
        <label>2</label>
    </ligand>
</feature>
<dbReference type="NCBIfam" id="NF004070">
    <property type="entry name" value="PRK05580.2-2"/>
    <property type="match status" value="1"/>
</dbReference>
<feature type="binding site" evidence="12">
    <location>
        <position position="499"/>
    </location>
    <ligand>
        <name>Zn(2+)</name>
        <dbReference type="ChEBI" id="CHEBI:29105"/>
        <label>1</label>
    </ligand>
</feature>
<dbReference type="Pfam" id="PF00270">
    <property type="entry name" value="DEAD"/>
    <property type="match status" value="1"/>
</dbReference>
<feature type="binding site" evidence="12">
    <location>
        <position position="459"/>
    </location>
    <ligand>
        <name>Zn(2+)</name>
        <dbReference type="ChEBI" id="CHEBI:29105"/>
        <label>1</label>
    </ligand>
</feature>
<dbReference type="SUPFAM" id="SSF52540">
    <property type="entry name" value="P-loop containing nucleoside triphosphate hydrolases"/>
    <property type="match status" value="2"/>
</dbReference>
<evidence type="ECO:0000256" key="6">
    <source>
        <dbReference type="ARBA" id="ARBA00022806"/>
    </source>
</evidence>
<dbReference type="InterPro" id="IPR001650">
    <property type="entry name" value="Helicase_C-like"/>
</dbReference>
<evidence type="ECO:0000313" key="16">
    <source>
        <dbReference type="Proteomes" id="UP000646365"/>
    </source>
</evidence>
<dbReference type="GO" id="GO:1990077">
    <property type="term" value="C:primosome complex"/>
    <property type="evidence" value="ECO:0007669"/>
    <property type="project" value="UniProtKB-UniRule"/>
</dbReference>
<reference evidence="15" key="1">
    <citation type="journal article" date="2014" name="Int. J. Syst. Evol. Microbiol.">
        <title>Complete genome sequence of Corynebacterium casei LMG S-19264T (=DSM 44701T), isolated from a smear-ripened cheese.</title>
        <authorList>
            <consortium name="US DOE Joint Genome Institute (JGI-PGF)"/>
            <person name="Walter F."/>
            <person name="Albersmeier A."/>
            <person name="Kalinowski J."/>
            <person name="Ruckert C."/>
        </authorList>
    </citation>
    <scope>NUCLEOTIDE SEQUENCE</scope>
    <source>
        <strain evidence="15">CGMCC 1.15725</strain>
    </source>
</reference>
<keyword evidence="4 12" id="KW-0547">Nucleotide-binding</keyword>
<evidence type="ECO:0000256" key="5">
    <source>
        <dbReference type="ARBA" id="ARBA00022801"/>
    </source>
</evidence>
<keyword evidence="5 12" id="KW-0378">Hydrolase</keyword>
<comment type="subunit">
    <text evidence="12">Component of the replication restart primosome.</text>
</comment>
<dbReference type="GO" id="GO:0006269">
    <property type="term" value="P:DNA replication, synthesis of primer"/>
    <property type="evidence" value="ECO:0007669"/>
    <property type="project" value="UniProtKB-KW"/>
</dbReference>
<feature type="binding site" evidence="12">
    <location>
        <position position="456"/>
    </location>
    <ligand>
        <name>Zn(2+)</name>
        <dbReference type="ChEBI" id="CHEBI:29105"/>
        <label>1</label>
    </ligand>
</feature>
<dbReference type="Proteomes" id="UP000646365">
    <property type="component" value="Unassembled WGS sequence"/>
</dbReference>
<gene>
    <name evidence="12 15" type="primary">priA</name>
    <name evidence="15" type="ORF">GCM10011611_12320</name>
</gene>
<keyword evidence="1 12" id="KW-0639">Primosome</keyword>
<feature type="binding site" evidence="12">
    <location>
        <position position="496"/>
    </location>
    <ligand>
        <name>Zn(2+)</name>
        <dbReference type="ChEBI" id="CHEBI:29105"/>
        <label>1</label>
    </ligand>
</feature>
<dbReference type="InterPro" id="IPR041236">
    <property type="entry name" value="PriA_C"/>
</dbReference>
<keyword evidence="16" id="KW-1185">Reference proteome</keyword>
<dbReference type="InterPro" id="IPR014001">
    <property type="entry name" value="Helicase_ATP-bd"/>
</dbReference>
<accession>A0A8J3E268</accession>
<dbReference type="GO" id="GO:0006310">
    <property type="term" value="P:DNA recombination"/>
    <property type="evidence" value="ECO:0007669"/>
    <property type="project" value="InterPro"/>
</dbReference>
<dbReference type="GO" id="GO:0043138">
    <property type="term" value="F:3'-5' DNA helicase activity"/>
    <property type="evidence" value="ECO:0007669"/>
    <property type="project" value="UniProtKB-EC"/>
</dbReference>
<evidence type="ECO:0000256" key="4">
    <source>
        <dbReference type="ARBA" id="ARBA00022741"/>
    </source>
</evidence>
<keyword evidence="9 12" id="KW-0238">DNA-binding</keyword>
<dbReference type="InterPro" id="IPR027417">
    <property type="entry name" value="P-loop_NTPase"/>
</dbReference>
<dbReference type="Pfam" id="PF18319">
    <property type="entry name" value="Zn_ribbon_PriA"/>
    <property type="match status" value="1"/>
</dbReference>
<dbReference type="GO" id="GO:0006302">
    <property type="term" value="P:double-strand break repair"/>
    <property type="evidence" value="ECO:0007669"/>
    <property type="project" value="InterPro"/>
</dbReference>
<feature type="binding site" evidence="12">
    <location>
        <position position="483"/>
    </location>
    <ligand>
        <name>Zn(2+)</name>
        <dbReference type="ChEBI" id="CHEBI:29105"/>
        <label>2</label>
    </ligand>
</feature>
<dbReference type="SMART" id="SM00487">
    <property type="entry name" value="DEXDc"/>
    <property type="match status" value="1"/>
</dbReference>
<dbReference type="EMBL" id="BMJQ01000003">
    <property type="protein sequence ID" value="GGF08436.1"/>
    <property type="molecule type" value="Genomic_DNA"/>
</dbReference>
<dbReference type="EC" id="5.6.2.4" evidence="12"/>
<evidence type="ECO:0000256" key="13">
    <source>
        <dbReference type="SAM" id="MobiDB-lite"/>
    </source>
</evidence>
<dbReference type="Pfam" id="PF18074">
    <property type="entry name" value="PriA_C"/>
    <property type="match status" value="1"/>
</dbReference>
<dbReference type="GO" id="GO:0016787">
    <property type="term" value="F:hydrolase activity"/>
    <property type="evidence" value="ECO:0007669"/>
    <property type="project" value="UniProtKB-KW"/>
</dbReference>
<keyword evidence="10 12" id="KW-0413">Isomerase</keyword>
<evidence type="ECO:0000256" key="7">
    <source>
        <dbReference type="ARBA" id="ARBA00022833"/>
    </source>
</evidence>
<evidence type="ECO:0000256" key="12">
    <source>
        <dbReference type="HAMAP-Rule" id="MF_00983"/>
    </source>
</evidence>
<dbReference type="PROSITE" id="PS51192">
    <property type="entry name" value="HELICASE_ATP_BIND_1"/>
    <property type="match status" value="1"/>
</dbReference>
<dbReference type="GO" id="GO:0008270">
    <property type="term" value="F:zinc ion binding"/>
    <property type="evidence" value="ECO:0007669"/>
    <property type="project" value="UniProtKB-UniRule"/>
</dbReference>
<dbReference type="HAMAP" id="MF_00983">
    <property type="entry name" value="PriA"/>
    <property type="match status" value="1"/>
</dbReference>
<dbReference type="InterPro" id="IPR040498">
    <property type="entry name" value="PriA_CRR"/>
</dbReference>
<evidence type="ECO:0000256" key="2">
    <source>
        <dbReference type="ARBA" id="ARBA00022705"/>
    </source>
</evidence>
<evidence type="ECO:0000256" key="11">
    <source>
        <dbReference type="ARBA" id="ARBA00048988"/>
    </source>
</evidence>
<comment type="catalytic activity">
    <reaction evidence="11 12">
        <text>ATP + H2O = ADP + phosphate + H(+)</text>
        <dbReference type="Rhea" id="RHEA:13065"/>
        <dbReference type="ChEBI" id="CHEBI:15377"/>
        <dbReference type="ChEBI" id="CHEBI:15378"/>
        <dbReference type="ChEBI" id="CHEBI:30616"/>
        <dbReference type="ChEBI" id="CHEBI:43474"/>
        <dbReference type="ChEBI" id="CHEBI:456216"/>
        <dbReference type="EC" id="5.6.2.4"/>
    </reaction>
</comment>
<evidence type="ECO:0000256" key="10">
    <source>
        <dbReference type="ARBA" id="ARBA00023235"/>
    </source>
</evidence>
<evidence type="ECO:0000313" key="15">
    <source>
        <dbReference type="EMBL" id="GGF08436.1"/>
    </source>
</evidence>
<dbReference type="InterPro" id="IPR042115">
    <property type="entry name" value="PriA_3primeBD_sf"/>
</dbReference>
<dbReference type="GO" id="GO:0005524">
    <property type="term" value="F:ATP binding"/>
    <property type="evidence" value="ECO:0007669"/>
    <property type="project" value="UniProtKB-UniRule"/>
</dbReference>
<dbReference type="InterPro" id="IPR005259">
    <property type="entry name" value="PriA"/>
</dbReference>
<evidence type="ECO:0000256" key="8">
    <source>
        <dbReference type="ARBA" id="ARBA00022840"/>
    </source>
</evidence>
<dbReference type="InterPro" id="IPR011545">
    <property type="entry name" value="DEAD/DEAH_box_helicase_dom"/>
</dbReference>